<keyword evidence="2" id="KW-0472">Membrane</keyword>
<comment type="similarity">
    <text evidence="1">Belongs to the EamA transporter family.</text>
</comment>
<feature type="transmembrane region" description="Helical" evidence="2">
    <location>
        <begin position="103"/>
        <end position="125"/>
    </location>
</feature>
<feature type="transmembrane region" description="Helical" evidence="2">
    <location>
        <begin position="276"/>
        <end position="295"/>
    </location>
</feature>
<feature type="transmembrane region" description="Helical" evidence="2">
    <location>
        <begin position="222"/>
        <end position="242"/>
    </location>
</feature>
<feature type="transmembrane region" description="Helical" evidence="2">
    <location>
        <begin position="132"/>
        <end position="153"/>
    </location>
</feature>
<evidence type="ECO:0000259" key="3">
    <source>
        <dbReference type="Pfam" id="PF00892"/>
    </source>
</evidence>
<feature type="transmembrane region" description="Helical" evidence="2">
    <location>
        <begin position="159"/>
        <end position="177"/>
    </location>
</feature>
<evidence type="ECO:0000313" key="5">
    <source>
        <dbReference type="Proteomes" id="UP001589894"/>
    </source>
</evidence>
<dbReference type="EMBL" id="JBHLUE010000009">
    <property type="protein sequence ID" value="MFC0564968.1"/>
    <property type="molecule type" value="Genomic_DNA"/>
</dbReference>
<feature type="transmembrane region" description="Helical" evidence="2">
    <location>
        <begin position="189"/>
        <end position="210"/>
    </location>
</feature>
<dbReference type="SUPFAM" id="SSF103481">
    <property type="entry name" value="Multidrug resistance efflux transporter EmrE"/>
    <property type="match status" value="2"/>
</dbReference>
<evidence type="ECO:0000313" key="4">
    <source>
        <dbReference type="EMBL" id="MFC0564968.1"/>
    </source>
</evidence>
<evidence type="ECO:0000256" key="2">
    <source>
        <dbReference type="SAM" id="Phobius"/>
    </source>
</evidence>
<dbReference type="InterPro" id="IPR052756">
    <property type="entry name" value="Alkyne_AA_exporter"/>
</dbReference>
<feature type="transmembrane region" description="Helical" evidence="2">
    <location>
        <begin position="47"/>
        <end position="65"/>
    </location>
</feature>
<comment type="caution">
    <text evidence="4">The sequence shown here is derived from an EMBL/GenBank/DDBJ whole genome shotgun (WGS) entry which is preliminary data.</text>
</comment>
<dbReference type="PANTHER" id="PTHR12715:SF4">
    <property type="entry name" value="EAMA DOMAIN-CONTAINING PROTEIN"/>
    <property type="match status" value="1"/>
</dbReference>
<feature type="transmembrane region" description="Helical" evidence="2">
    <location>
        <begin position="254"/>
        <end position="270"/>
    </location>
</feature>
<sequence>MTTVLPAAETGRKSVLPLLAAATTMILWASAFIAIRSTGAHYGPGALALGRLLTGAAALSAVAALRPRSIPRGRAALLVLAYGVLWFGVYAVFVNAAERHLDAGTTALVVNVGPILIAVLAGIYLKEGFPRSLMLGLVIAFAGVAVVAAATSTGRHDPVGVLLALGAAALYAVGVLLQKQALRTVDAFTATWLGCVAGAVACLPYAPALIRDLTAAPASATAGVVYLGLFPTAIAFATWAYALQRMSAGRLSSSSYLVPGIAVLLSWLLLSEVPPPAALAGGALCLAGVAVARWGS</sequence>
<keyword evidence="2" id="KW-1133">Transmembrane helix</keyword>
<dbReference type="PANTHER" id="PTHR12715">
    <property type="entry name" value="TRANSPORTER, DRUG/METABOLITE EXPORTER FAMILY"/>
    <property type="match status" value="1"/>
</dbReference>
<reference evidence="4 5" key="1">
    <citation type="submission" date="2024-09" db="EMBL/GenBank/DDBJ databases">
        <authorList>
            <person name="Sun Q."/>
            <person name="Mori K."/>
        </authorList>
    </citation>
    <scope>NUCLEOTIDE SEQUENCE [LARGE SCALE GENOMIC DNA]</scope>
    <source>
        <strain evidence="4 5">TBRC 2205</strain>
    </source>
</reference>
<keyword evidence="2" id="KW-0812">Transmembrane</keyword>
<keyword evidence="5" id="KW-1185">Reference proteome</keyword>
<accession>A0ABV6NY43</accession>
<feature type="transmembrane region" description="Helical" evidence="2">
    <location>
        <begin position="15"/>
        <end position="35"/>
    </location>
</feature>
<protein>
    <submittedName>
        <fullName evidence="4">DMT family transporter</fullName>
    </submittedName>
</protein>
<feature type="transmembrane region" description="Helical" evidence="2">
    <location>
        <begin position="77"/>
        <end position="97"/>
    </location>
</feature>
<dbReference type="Proteomes" id="UP001589894">
    <property type="component" value="Unassembled WGS sequence"/>
</dbReference>
<dbReference type="Pfam" id="PF00892">
    <property type="entry name" value="EamA"/>
    <property type="match status" value="2"/>
</dbReference>
<feature type="domain" description="EamA" evidence="3">
    <location>
        <begin position="160"/>
        <end position="292"/>
    </location>
</feature>
<organism evidence="4 5">
    <name type="scientific">Plantactinospora siamensis</name>
    <dbReference type="NCBI Taxonomy" id="555372"/>
    <lineage>
        <taxon>Bacteria</taxon>
        <taxon>Bacillati</taxon>
        <taxon>Actinomycetota</taxon>
        <taxon>Actinomycetes</taxon>
        <taxon>Micromonosporales</taxon>
        <taxon>Micromonosporaceae</taxon>
        <taxon>Plantactinospora</taxon>
    </lineage>
</organism>
<dbReference type="InterPro" id="IPR000620">
    <property type="entry name" value="EamA_dom"/>
</dbReference>
<evidence type="ECO:0000256" key="1">
    <source>
        <dbReference type="ARBA" id="ARBA00007362"/>
    </source>
</evidence>
<dbReference type="RefSeq" id="WP_377338395.1">
    <property type="nucleotide sequence ID" value="NZ_JBHLUE010000009.1"/>
</dbReference>
<proteinExistence type="inferred from homology"/>
<dbReference type="InterPro" id="IPR037185">
    <property type="entry name" value="EmrE-like"/>
</dbReference>
<name>A0ABV6NY43_9ACTN</name>
<feature type="domain" description="EamA" evidence="3">
    <location>
        <begin position="18"/>
        <end position="147"/>
    </location>
</feature>
<gene>
    <name evidence="4" type="ORF">ACFFHU_12595</name>
</gene>